<evidence type="ECO:0000256" key="4">
    <source>
        <dbReference type="ARBA" id="ARBA00023136"/>
    </source>
</evidence>
<dbReference type="InterPro" id="IPR007632">
    <property type="entry name" value="Anoctamin"/>
</dbReference>
<evidence type="ECO:0000313" key="8">
    <source>
        <dbReference type="EMBL" id="KAF9074154.1"/>
    </source>
</evidence>
<feature type="transmembrane region" description="Helical" evidence="5">
    <location>
        <begin position="353"/>
        <end position="374"/>
    </location>
</feature>
<comment type="subcellular location">
    <subcellularLocation>
        <location evidence="1">Membrane</location>
        <topology evidence="1">Multi-pass membrane protein</topology>
    </subcellularLocation>
</comment>
<evidence type="ECO:0000256" key="1">
    <source>
        <dbReference type="ARBA" id="ARBA00004141"/>
    </source>
</evidence>
<evidence type="ECO:0000259" key="7">
    <source>
        <dbReference type="Pfam" id="PF20877"/>
    </source>
</evidence>
<feature type="transmembrane region" description="Helical" evidence="5">
    <location>
        <begin position="210"/>
        <end position="227"/>
    </location>
</feature>
<sequence>MQMFDVDFVISFRSSKSSVSSKQTKEEATKAEAQYSRLLQTLTHGGLNAVGRRGDSLGHLLVFVYCPDKLLKNLIIRERQSDFLSGLPVTPVTRDTASETQPLAPSDRLRLVHAYITSIPADGGLGVTPGASEWDLIDSVYCLHDRAFNETWIHAWTTSKIASVSSNRIREQFGESVALYFAFLDSYTRALVLPAVLGVSFYFFGTSYSPIYSLLTVLWAIGFVEWWRVRERLIALRFGTRGSFRVEKRRAQYDPKFPWWKREIRILASLPIILAFVALLSALMTGIFVFEAFVTQLYTGPGHKFISFSPTVIFVILVPRLVSIFQMCAQYFTRWENHAHHSSHNKSLTLKTFIFNALVAYLGLALSAFVYVPFGEGLMRIVQVWLFQGSVPHTGDEMNVNLTETTVTDQANIWDNDLNAESKLNHGRLKDQMFAYTVTNQIVNTFVEIGLPYITRKISTFRTKKAPSSGSSNGKKKVVFEDEKEKGGQVEKEFLERAREEAALEEYDVFGDYSEMVIQFGYVVLWSTIWPLAPVMALLNNILELRSDAFKITVHERRPTPVRTDTIGPWLDALAFLSWMAALTNGALVYLFCPREHSHCTSESAIERVHRHLVATASKEGVDGLWGEHGKGLGATKELLIMALLVALAASHGYLVVQALMKHIMERLLWKGSDEVKEREREERMVKEVFLKGIGGVEVDTAVSKTVDAANGEGNTGFWDHDEGMDEIRRLSSST</sequence>
<feature type="domain" description="Anoctamin alpha-beta plait" evidence="7">
    <location>
        <begin position="5"/>
        <end position="137"/>
    </location>
</feature>
<dbReference type="GO" id="GO:0005254">
    <property type="term" value="F:chloride channel activity"/>
    <property type="evidence" value="ECO:0007669"/>
    <property type="project" value="TreeGrafter"/>
</dbReference>
<keyword evidence="3 5" id="KW-1133">Transmembrane helix</keyword>
<dbReference type="GO" id="GO:0016020">
    <property type="term" value="C:membrane"/>
    <property type="evidence" value="ECO:0007669"/>
    <property type="project" value="UniProtKB-SubCell"/>
</dbReference>
<protein>
    <submittedName>
        <fullName evidence="8">Calcium-activated chloride channel-domain-containing protein</fullName>
    </submittedName>
</protein>
<evidence type="ECO:0000313" key="9">
    <source>
        <dbReference type="Proteomes" id="UP000772434"/>
    </source>
</evidence>
<dbReference type="GO" id="GO:0032541">
    <property type="term" value="C:cortical endoplasmic reticulum"/>
    <property type="evidence" value="ECO:0007669"/>
    <property type="project" value="TreeGrafter"/>
</dbReference>
<name>A0A9P5Q3K2_9AGAR</name>
<evidence type="ECO:0000259" key="6">
    <source>
        <dbReference type="Pfam" id="PF04547"/>
    </source>
</evidence>
<organism evidence="8 9">
    <name type="scientific">Rhodocollybia butyracea</name>
    <dbReference type="NCBI Taxonomy" id="206335"/>
    <lineage>
        <taxon>Eukaryota</taxon>
        <taxon>Fungi</taxon>
        <taxon>Dikarya</taxon>
        <taxon>Basidiomycota</taxon>
        <taxon>Agaricomycotina</taxon>
        <taxon>Agaricomycetes</taxon>
        <taxon>Agaricomycetidae</taxon>
        <taxon>Agaricales</taxon>
        <taxon>Marasmiineae</taxon>
        <taxon>Omphalotaceae</taxon>
        <taxon>Rhodocollybia</taxon>
    </lineage>
</organism>
<dbReference type="AlphaFoldDB" id="A0A9P5Q3K2"/>
<feature type="transmembrane region" description="Helical" evidence="5">
    <location>
        <begin position="639"/>
        <end position="661"/>
    </location>
</feature>
<reference evidence="8" key="1">
    <citation type="submission" date="2020-11" db="EMBL/GenBank/DDBJ databases">
        <authorList>
            <consortium name="DOE Joint Genome Institute"/>
            <person name="Ahrendt S."/>
            <person name="Riley R."/>
            <person name="Andreopoulos W."/>
            <person name="Labutti K."/>
            <person name="Pangilinan J."/>
            <person name="Ruiz-Duenas F.J."/>
            <person name="Barrasa J.M."/>
            <person name="Sanchez-Garcia M."/>
            <person name="Camarero S."/>
            <person name="Miyauchi S."/>
            <person name="Serrano A."/>
            <person name="Linde D."/>
            <person name="Babiker R."/>
            <person name="Drula E."/>
            <person name="Ayuso-Fernandez I."/>
            <person name="Pacheco R."/>
            <person name="Padilla G."/>
            <person name="Ferreira P."/>
            <person name="Barriuso J."/>
            <person name="Kellner H."/>
            <person name="Castanera R."/>
            <person name="Alfaro M."/>
            <person name="Ramirez L."/>
            <person name="Pisabarro A.G."/>
            <person name="Kuo A."/>
            <person name="Tritt A."/>
            <person name="Lipzen A."/>
            <person name="He G."/>
            <person name="Yan M."/>
            <person name="Ng V."/>
            <person name="Cullen D."/>
            <person name="Martin F."/>
            <person name="Rosso M.-N."/>
            <person name="Henrissat B."/>
            <person name="Hibbett D."/>
            <person name="Martinez A.T."/>
            <person name="Grigoriev I.V."/>
        </authorList>
    </citation>
    <scope>NUCLEOTIDE SEQUENCE</scope>
    <source>
        <strain evidence="8">AH 40177</strain>
    </source>
</reference>
<dbReference type="EMBL" id="JADNRY010000014">
    <property type="protein sequence ID" value="KAF9074154.1"/>
    <property type="molecule type" value="Genomic_DNA"/>
</dbReference>
<dbReference type="Pfam" id="PF04547">
    <property type="entry name" value="Anoctamin"/>
    <property type="match status" value="1"/>
</dbReference>
<keyword evidence="4 5" id="KW-0472">Membrane</keyword>
<keyword evidence="2 5" id="KW-0812">Transmembrane</keyword>
<dbReference type="OrthoDB" id="296386at2759"/>
<dbReference type="Pfam" id="PF20877">
    <property type="entry name" value="Anoctamin_N"/>
    <property type="match status" value="1"/>
</dbReference>
<accession>A0A9P5Q3K2</accession>
<evidence type="ECO:0000256" key="3">
    <source>
        <dbReference type="ARBA" id="ARBA00022989"/>
    </source>
</evidence>
<proteinExistence type="predicted"/>
<evidence type="ECO:0000256" key="2">
    <source>
        <dbReference type="ARBA" id="ARBA00022692"/>
    </source>
</evidence>
<evidence type="ECO:0000256" key="5">
    <source>
        <dbReference type="SAM" id="Phobius"/>
    </source>
</evidence>
<gene>
    <name evidence="8" type="ORF">BDP27DRAFT_1317374</name>
</gene>
<comment type="caution">
    <text evidence="8">The sequence shown here is derived from an EMBL/GenBank/DDBJ whole genome shotgun (WGS) entry which is preliminary data.</text>
</comment>
<feature type="transmembrane region" description="Helical" evidence="5">
    <location>
        <begin position="266"/>
        <end position="290"/>
    </location>
</feature>
<feature type="domain" description="Anoctamin transmembrane" evidence="6">
    <location>
        <begin position="169"/>
        <end position="668"/>
    </location>
</feature>
<dbReference type="InterPro" id="IPR049452">
    <property type="entry name" value="Anoctamin_TM"/>
</dbReference>
<feature type="transmembrane region" description="Helical" evidence="5">
    <location>
        <begin position="310"/>
        <end position="332"/>
    </location>
</feature>
<dbReference type="PANTHER" id="PTHR12308">
    <property type="entry name" value="ANOCTAMIN"/>
    <property type="match status" value="1"/>
</dbReference>
<dbReference type="Proteomes" id="UP000772434">
    <property type="component" value="Unassembled WGS sequence"/>
</dbReference>
<dbReference type="PANTHER" id="PTHR12308:SF73">
    <property type="entry name" value="ANOCTAMIN"/>
    <property type="match status" value="1"/>
</dbReference>
<feature type="transmembrane region" description="Helical" evidence="5">
    <location>
        <begin position="520"/>
        <end position="543"/>
    </location>
</feature>
<keyword evidence="9" id="KW-1185">Reference proteome</keyword>
<feature type="transmembrane region" description="Helical" evidence="5">
    <location>
        <begin position="573"/>
        <end position="592"/>
    </location>
</feature>
<dbReference type="InterPro" id="IPR049456">
    <property type="entry name" value="Anoctamin_N_fung"/>
</dbReference>